<evidence type="ECO:0000256" key="11">
    <source>
        <dbReference type="ARBA" id="ARBA00023180"/>
    </source>
</evidence>
<dbReference type="InterPro" id="IPR049883">
    <property type="entry name" value="NOTCH1_EGF-like"/>
</dbReference>
<evidence type="ECO:0000256" key="5">
    <source>
        <dbReference type="ARBA" id="ARBA00022729"/>
    </source>
</evidence>
<feature type="disulfide bond" evidence="13">
    <location>
        <begin position="1238"/>
        <end position="1253"/>
    </location>
</feature>
<keyword evidence="7 15" id="KW-1133">Transmembrane helix</keyword>
<protein>
    <submittedName>
        <fullName evidence="18">Vitellogenin receptor</fullName>
    </submittedName>
</protein>
<feature type="disulfide bond" evidence="13">
    <location>
        <begin position="1008"/>
        <end position="1023"/>
    </location>
</feature>
<dbReference type="PRINTS" id="PR00261">
    <property type="entry name" value="LDLRECEPTOR"/>
</dbReference>
<evidence type="ECO:0000256" key="9">
    <source>
        <dbReference type="ARBA" id="ARBA00023157"/>
    </source>
</evidence>
<evidence type="ECO:0000256" key="10">
    <source>
        <dbReference type="ARBA" id="ARBA00023170"/>
    </source>
</evidence>
<dbReference type="InterPro" id="IPR011042">
    <property type="entry name" value="6-blade_b-propeller_TolB-like"/>
</dbReference>
<dbReference type="SMART" id="SM00181">
    <property type="entry name" value="EGF"/>
    <property type="match status" value="8"/>
</dbReference>
<dbReference type="Gene3D" id="2.10.25.10">
    <property type="entry name" value="Laminin"/>
    <property type="match status" value="4"/>
</dbReference>
<keyword evidence="8 15" id="KW-0472">Membrane</keyword>
<evidence type="ECO:0000256" key="7">
    <source>
        <dbReference type="ARBA" id="ARBA00022989"/>
    </source>
</evidence>
<dbReference type="SUPFAM" id="SSF57184">
    <property type="entry name" value="Growth factor receptor domain"/>
    <property type="match status" value="2"/>
</dbReference>
<evidence type="ECO:0000256" key="6">
    <source>
        <dbReference type="ARBA" id="ARBA00022737"/>
    </source>
</evidence>
<dbReference type="InterPro" id="IPR000742">
    <property type="entry name" value="EGF"/>
</dbReference>
<dbReference type="Pfam" id="PF00058">
    <property type="entry name" value="Ldl_recept_b"/>
    <property type="match status" value="3"/>
</dbReference>
<name>A0ABM3UNN2_MUSDO</name>
<feature type="domain" description="EGF-like" evidence="16">
    <location>
        <begin position="283"/>
        <end position="320"/>
    </location>
</feature>
<dbReference type="InterPro" id="IPR051221">
    <property type="entry name" value="LDLR-related"/>
</dbReference>
<dbReference type="SUPFAM" id="SSF57196">
    <property type="entry name" value="EGF/Laminin"/>
    <property type="match status" value="2"/>
</dbReference>
<dbReference type="CDD" id="cd00112">
    <property type="entry name" value="LDLa"/>
    <property type="match status" value="11"/>
</dbReference>
<keyword evidence="4 15" id="KW-0812">Transmembrane</keyword>
<keyword evidence="9 13" id="KW-1015">Disulfide bond</keyword>
<dbReference type="InterPro" id="IPR000152">
    <property type="entry name" value="EGF-type_Asp/Asn_hydroxyl_site"/>
</dbReference>
<comment type="caution">
    <text evidence="12">Lacks conserved residue(s) required for the propagation of feature annotation.</text>
</comment>
<evidence type="ECO:0000256" key="13">
    <source>
        <dbReference type="PROSITE-ProRule" id="PRU00124"/>
    </source>
</evidence>
<dbReference type="PROSITE" id="PS51120">
    <property type="entry name" value="LDLRB"/>
    <property type="match status" value="3"/>
</dbReference>
<dbReference type="Proteomes" id="UP001652621">
    <property type="component" value="Unplaced"/>
</dbReference>
<reference evidence="18" key="1">
    <citation type="submission" date="2025-08" db="UniProtKB">
        <authorList>
            <consortium name="RefSeq"/>
        </authorList>
    </citation>
    <scope>IDENTIFICATION</scope>
    <source>
        <strain evidence="18">Aabys</strain>
        <tissue evidence="18">Whole body</tissue>
    </source>
</reference>
<dbReference type="InterPro" id="IPR018097">
    <property type="entry name" value="EGF_Ca-bd_CS"/>
</dbReference>
<feature type="disulfide bond" evidence="13">
    <location>
        <begin position="1175"/>
        <end position="1193"/>
    </location>
</feature>
<feature type="disulfide bond" evidence="13">
    <location>
        <begin position="1055"/>
        <end position="1070"/>
    </location>
</feature>
<evidence type="ECO:0000256" key="8">
    <source>
        <dbReference type="ARBA" id="ARBA00023136"/>
    </source>
</evidence>
<evidence type="ECO:0000256" key="4">
    <source>
        <dbReference type="ARBA" id="ARBA00022692"/>
    </source>
</evidence>
<dbReference type="SMART" id="SM00135">
    <property type="entry name" value="LY"/>
    <property type="match status" value="10"/>
</dbReference>
<feature type="disulfide bond" evidence="13">
    <location>
        <begin position="70"/>
        <end position="88"/>
    </location>
</feature>
<dbReference type="PANTHER" id="PTHR22722:SF14">
    <property type="entry name" value="MEGALIN, ISOFORM A"/>
    <property type="match status" value="1"/>
</dbReference>
<keyword evidence="6" id="KW-0677">Repeat</keyword>
<dbReference type="SMART" id="SM00179">
    <property type="entry name" value="EGF_CA"/>
    <property type="match status" value="6"/>
</dbReference>
<gene>
    <name evidence="18" type="primary">LOC105262288</name>
</gene>
<feature type="disulfide bond" evidence="13">
    <location>
        <begin position="1135"/>
        <end position="1153"/>
    </location>
</feature>
<feature type="disulfide bond" evidence="13">
    <location>
        <begin position="1079"/>
        <end position="1091"/>
    </location>
</feature>
<feature type="disulfide bond" evidence="13">
    <location>
        <begin position="1098"/>
        <end position="1113"/>
    </location>
</feature>
<dbReference type="PROSITE" id="PS01186">
    <property type="entry name" value="EGF_2"/>
    <property type="match status" value="1"/>
</dbReference>
<sequence length="1927" mass="215738">MAWISQRPFQNNVRKKIPNVNEFSTTRNYGGRPLCSRSLVICIFAVLCVLQQMIPNVEARGPCNEDQFACKDGRCISKTKMCDGRYDCSDNSDEIDCDFKMCRKPNWFQCTLPNGPCLSSDLLCNDVENCPGGEDEQHCAHHERSGASDFGIGGWLTVHRNCTQFEYTCKSDKLCIPLNFMCDGKRDCADDSDEIAGCLRAEASCTGFFCANKRCLESKKWVCDSVDDCGDGSDEKICADDCTPEMDKFLCGNNMTCLPLEKACDGVIDCPDRTDESFRCNQTANSCQNKKCPPAAKCKMMPQSGAECICPRGFKHSLAQDVCVDIDECVEQFGVCSQMCINTLGSYRCQCDEGYMLKEDNRTCEAVGEEALLLYTTQVTVMGVNLRSRRVYTVAKNLTKVIGVSYNGEHIYWTNIQNEGESIVKANPDGTQQEILLTSGLDAPEDLAVDWLTGNIYFSDNVMHHIAVCSNDGRYCTVLVTDDVHQPRGVALWPQRSQIFWSDWGVIPIIARASMDGTNSIRLVTDKIHWPNGVALDMYNDRVYWVDAKLATIESVRSDGKDRRTVLEDILKHPYGLAIFEDKLYWSDWGTKSIHSCNKFTGKDHKIITKDRTIYAVHIYHSSKQKKVAHECERARCSHLCLLAENNRYSCACPDGMQLGPDHLRCIKTHKKQRLFLGVRSNLVEMEHTTFGRHTVSSTHNLDLFIHEMAYNNINNTVFVADNYQHVIGEFNLKGQYMTKLVRANLGNVTGLAFDHLSYSLYWSDSERHVVEVLSLQTKQRAIVSFFSGIEVPIGLAVIPDDGIMFIALRSRHHVHIDQKSLSGTGEHTHAFEDELGDDDIRFATDFETKTLYWADSDFGRISFSDYRNLRAYTFRGRLKRPYSIAIVDEDLFWTELNSNIIHWTHKSNMGPLKRFDIEVNRELYSSVSLPAKIPILASSSPIVVDHPCQHWNGGCSHICVTLGKFASACLCPAGLVFRDATNRSCIEALDCEFRCNSGECLTLSRKCNGRKDCPDGSDEENCENGKGHKPQVICTMGEFRCHNGEQCVEGDQRCDGKKQCQDGSDEEHCEKFDKSKFCHRHQHVCDNGNCVDFSVMCDGFNDCGDNSDEADCRLARGKDVTNPRRICGPDMFQCNSGTCLSKSWECDGKIDCKDGSDEHEKCGIRECPPNMHKCLLGQCIDRRLVCDGNNDCGDTSDEMNCDMTAGKKRKMACGDDRVPMFECPSDPNVCLDMSAKCNGTAECPRGEDEVDCGNICSIYEFHCKTSKECIRNEFTCDHEKDCADGSDEENCDHHGAWNRTTNTKHSHEMACGPNMFDCKDGQCVDESRVCNGFDDCDTGADEGPLCKTACDAQAGHPVCQNKCRPTPSGAVCSCFSGYKLDADHRSCLDINECQEMDPCAQLCENTMGSYRCSCFPDFMMRPDKTSCKSIESERSLLFTTFDEVRSMTEQPIVLKVAWKANDSKVLGFDVNIRLRRGYFTTEGENVLYMVDIDSGEIKAALEVQMPSKVGVDWITGNVYVISRAEQYQIEVCSFTAKMCGAVIKVQPRETIKTLAVDAYNRRLFFVIMQAHTFGSHRSRITMTSLDGGGKRDYLLNKDNTFITTLACDPYKKILYYTESLSKTLQAISYGSGSSRTPTTLIQKGNVVIHPSGLTWYENQVFIVNMGAREAVRCYLYGSKACKAFNLNILNAEDILVDGISRQPMNRNPCTMAKCRGMCVQTEFSYECMCGDSIVSESKYCDSNNEISTSALLKNRANAAEDGEGSSHAVLFVMLMLLAVALTICGLGYLYYRRKQQGQRDFIRNLQFQNPLSSLLPHQRSAKTSTLDSGLISNGTGSSTGTTTASFDVDNDRMFFGSKIQKFLRGSTTNNNTEILLETAKPQEICAMEKSRQSIALVPNIMVEEPDNDITRTVGDYDDDARARLVP</sequence>
<dbReference type="SMART" id="SM00192">
    <property type="entry name" value="LDLa"/>
    <property type="match status" value="13"/>
</dbReference>
<dbReference type="CDD" id="cd00054">
    <property type="entry name" value="EGF_CA"/>
    <property type="match status" value="1"/>
</dbReference>
<feature type="repeat" description="LDL-receptor class B" evidence="14">
    <location>
        <begin position="409"/>
        <end position="453"/>
    </location>
</feature>
<keyword evidence="10 18" id="KW-0675">Receptor</keyword>
<dbReference type="Pfam" id="PF00057">
    <property type="entry name" value="Ldl_recept_a"/>
    <property type="match status" value="9"/>
</dbReference>
<dbReference type="InterPro" id="IPR036055">
    <property type="entry name" value="LDL_receptor-like_sf"/>
</dbReference>
<feature type="disulfide bond" evidence="13">
    <location>
        <begin position="223"/>
        <end position="238"/>
    </location>
</feature>
<feature type="disulfide bond" evidence="13">
    <location>
        <begin position="1086"/>
        <end position="1104"/>
    </location>
</feature>
<feature type="disulfide bond" evidence="13">
    <location>
        <begin position="1277"/>
        <end position="1292"/>
    </location>
</feature>
<dbReference type="InterPro" id="IPR002172">
    <property type="entry name" value="LDrepeatLR_classA_rpt"/>
</dbReference>
<dbReference type="InterPro" id="IPR026823">
    <property type="entry name" value="cEGF"/>
</dbReference>
<evidence type="ECO:0000256" key="1">
    <source>
        <dbReference type="ARBA" id="ARBA00004167"/>
    </source>
</evidence>
<feature type="disulfide bond" evidence="13">
    <location>
        <begin position="124"/>
        <end position="139"/>
    </location>
</feature>
<dbReference type="InterPro" id="IPR001881">
    <property type="entry name" value="EGF-like_Ca-bd_dom"/>
</dbReference>
<evidence type="ECO:0000256" key="2">
    <source>
        <dbReference type="ARBA" id="ARBA00022536"/>
    </source>
</evidence>
<feature type="disulfide bond" evidence="13">
    <location>
        <begin position="1128"/>
        <end position="1140"/>
    </location>
</feature>
<comment type="subcellular location">
    <subcellularLocation>
        <location evidence="1">Membrane</location>
        <topology evidence="1">Single-pass membrane protein</topology>
    </subcellularLocation>
</comment>
<evidence type="ECO:0000256" key="14">
    <source>
        <dbReference type="PROSITE-ProRule" id="PRU00461"/>
    </source>
</evidence>
<dbReference type="InterPro" id="IPR023415">
    <property type="entry name" value="LDLR_class-A_CS"/>
</dbReference>
<dbReference type="Gene3D" id="2.120.10.30">
    <property type="entry name" value="TolB, C-terminal domain"/>
    <property type="match status" value="3"/>
</dbReference>
<evidence type="ECO:0000256" key="12">
    <source>
        <dbReference type="PROSITE-ProRule" id="PRU00076"/>
    </source>
</evidence>
<feature type="disulfide bond" evidence="13">
    <location>
        <begin position="63"/>
        <end position="75"/>
    </location>
</feature>
<feature type="disulfide bond" evidence="13">
    <location>
        <begin position="996"/>
        <end position="1014"/>
    </location>
</feature>
<dbReference type="PROSITE" id="PS50026">
    <property type="entry name" value="EGF_3"/>
    <property type="match status" value="2"/>
</dbReference>
<dbReference type="PROSITE" id="PS00010">
    <property type="entry name" value="ASX_HYDROXYL"/>
    <property type="match status" value="2"/>
</dbReference>
<keyword evidence="11" id="KW-0325">Glycoprotein</keyword>
<feature type="disulfide bond" evidence="13">
    <location>
        <begin position="1168"/>
        <end position="1180"/>
    </location>
</feature>
<feature type="disulfide bond" evidence="13">
    <location>
        <begin position="1319"/>
        <end position="1337"/>
    </location>
</feature>
<dbReference type="RefSeq" id="XP_058975127.1">
    <property type="nucleotide sequence ID" value="XM_059119144.1"/>
</dbReference>
<evidence type="ECO:0000256" key="15">
    <source>
        <dbReference type="SAM" id="Phobius"/>
    </source>
</evidence>
<keyword evidence="5" id="KW-0732">Signal</keyword>
<dbReference type="GeneID" id="105262288"/>
<dbReference type="Pfam" id="PF07645">
    <property type="entry name" value="EGF_CA"/>
    <property type="match status" value="1"/>
</dbReference>
<evidence type="ECO:0000313" key="18">
    <source>
        <dbReference type="RefSeq" id="XP_058975127.1"/>
    </source>
</evidence>
<feature type="domain" description="EGF-like" evidence="16">
    <location>
        <begin position="325"/>
        <end position="365"/>
    </location>
</feature>
<evidence type="ECO:0000256" key="3">
    <source>
        <dbReference type="ARBA" id="ARBA00022583"/>
    </source>
</evidence>
<dbReference type="PROSITE" id="PS01209">
    <property type="entry name" value="LDLRA_1"/>
    <property type="match status" value="8"/>
</dbReference>
<dbReference type="PROSITE" id="PS50068">
    <property type="entry name" value="LDLRA_2"/>
    <property type="match status" value="13"/>
</dbReference>
<evidence type="ECO:0000313" key="17">
    <source>
        <dbReference type="Proteomes" id="UP001652621"/>
    </source>
</evidence>
<keyword evidence="3" id="KW-0254">Endocytosis</keyword>
<feature type="disulfide bond" evidence="13">
    <location>
        <begin position="82"/>
        <end position="97"/>
    </location>
</feature>
<dbReference type="InterPro" id="IPR000033">
    <property type="entry name" value="LDLR_classB_rpt"/>
</dbReference>
<organism evidence="17 18">
    <name type="scientific">Musca domestica</name>
    <name type="common">House fly</name>
    <dbReference type="NCBI Taxonomy" id="7370"/>
    <lineage>
        <taxon>Eukaryota</taxon>
        <taxon>Metazoa</taxon>
        <taxon>Ecdysozoa</taxon>
        <taxon>Arthropoda</taxon>
        <taxon>Hexapoda</taxon>
        <taxon>Insecta</taxon>
        <taxon>Pterygota</taxon>
        <taxon>Neoptera</taxon>
        <taxon>Endopterygota</taxon>
        <taxon>Diptera</taxon>
        <taxon>Brachycera</taxon>
        <taxon>Muscomorpha</taxon>
        <taxon>Muscoidea</taxon>
        <taxon>Muscidae</taxon>
        <taxon>Musca</taxon>
    </lineage>
</organism>
<feature type="transmembrane region" description="Helical" evidence="15">
    <location>
        <begin position="1769"/>
        <end position="1792"/>
    </location>
</feature>
<dbReference type="InterPro" id="IPR009030">
    <property type="entry name" value="Growth_fac_rcpt_cys_sf"/>
</dbReference>
<feature type="disulfide bond" evidence="13">
    <location>
        <begin position="1187"/>
        <end position="1202"/>
    </location>
</feature>
<feature type="disulfide bond" evidence="13">
    <location>
        <begin position="1312"/>
        <end position="1324"/>
    </location>
</feature>
<accession>A0ABM3UNN2</accession>
<dbReference type="Pfam" id="PF12662">
    <property type="entry name" value="cEGF"/>
    <property type="match status" value="1"/>
</dbReference>
<dbReference type="SUPFAM" id="SSF57424">
    <property type="entry name" value="LDL receptor-like module"/>
    <property type="match status" value="13"/>
</dbReference>
<keyword evidence="2 12" id="KW-0245">EGF-like domain</keyword>
<keyword evidence="17" id="KW-1185">Reference proteome</keyword>
<proteinExistence type="predicted"/>
<evidence type="ECO:0000259" key="16">
    <source>
        <dbReference type="PROSITE" id="PS50026"/>
    </source>
</evidence>
<dbReference type="SUPFAM" id="SSF63825">
    <property type="entry name" value="YWTD domain"/>
    <property type="match status" value="3"/>
</dbReference>
<feature type="repeat" description="LDL-receptor class B" evidence="14">
    <location>
        <begin position="497"/>
        <end position="540"/>
    </location>
</feature>
<dbReference type="PANTHER" id="PTHR22722">
    <property type="entry name" value="LOW-DENSITY LIPOPROTEIN RECEPTOR-RELATED PROTEIN 2-RELATED"/>
    <property type="match status" value="1"/>
</dbReference>
<feature type="repeat" description="LDL-receptor class B" evidence="14">
    <location>
        <begin position="541"/>
        <end position="583"/>
    </location>
</feature>
<dbReference type="PROSITE" id="PS01187">
    <property type="entry name" value="EGF_CA"/>
    <property type="match status" value="2"/>
</dbReference>
<dbReference type="Gene3D" id="4.10.400.10">
    <property type="entry name" value="Low-density Lipoprotein Receptor"/>
    <property type="match status" value="12"/>
</dbReference>